<dbReference type="NCBIfam" id="NF008712">
    <property type="entry name" value="PRK11715.1-1"/>
    <property type="match status" value="1"/>
</dbReference>
<feature type="transmembrane region" description="Helical" evidence="11">
    <location>
        <begin position="183"/>
        <end position="205"/>
    </location>
</feature>
<dbReference type="InterPro" id="IPR003594">
    <property type="entry name" value="HATPase_dom"/>
</dbReference>
<feature type="transmembrane region" description="Helical" evidence="11">
    <location>
        <begin position="524"/>
        <end position="545"/>
    </location>
</feature>
<dbReference type="Gene3D" id="6.10.340.10">
    <property type="match status" value="1"/>
</dbReference>
<feature type="region of interest" description="Disordered" evidence="10">
    <location>
        <begin position="468"/>
        <end position="515"/>
    </location>
</feature>
<dbReference type="SUPFAM" id="SSF103190">
    <property type="entry name" value="Sensory domain-like"/>
    <property type="match status" value="1"/>
</dbReference>
<evidence type="ECO:0000256" key="9">
    <source>
        <dbReference type="ARBA" id="ARBA00022989"/>
    </source>
</evidence>
<organism evidence="14 15">
    <name type="scientific">Zemynaea arenosa</name>
    <dbReference type="NCBI Taxonomy" id="2561931"/>
    <lineage>
        <taxon>Bacteria</taxon>
        <taxon>Pseudomonadati</taxon>
        <taxon>Pseudomonadota</taxon>
        <taxon>Betaproteobacteria</taxon>
        <taxon>Burkholderiales</taxon>
        <taxon>Oxalobacteraceae</taxon>
        <taxon>Telluria group</taxon>
        <taxon>Zemynaea</taxon>
    </lineage>
</organism>
<feature type="transmembrane region" description="Helical" evidence="11">
    <location>
        <begin position="933"/>
        <end position="952"/>
    </location>
</feature>
<gene>
    <name evidence="14" type="primary">creC</name>
    <name evidence="14" type="ORF">E4L96_16225</name>
</gene>
<dbReference type="PROSITE" id="PS50109">
    <property type="entry name" value="HIS_KIN"/>
    <property type="match status" value="1"/>
</dbReference>
<keyword evidence="11" id="KW-0472">Membrane</keyword>
<keyword evidence="15" id="KW-1185">Reference proteome</keyword>
<evidence type="ECO:0000256" key="2">
    <source>
        <dbReference type="ARBA" id="ARBA00004651"/>
    </source>
</evidence>
<evidence type="ECO:0000259" key="12">
    <source>
        <dbReference type="PROSITE" id="PS50109"/>
    </source>
</evidence>
<keyword evidence="5" id="KW-0597">Phosphoprotein</keyword>
<dbReference type="SMART" id="SM00304">
    <property type="entry name" value="HAMP"/>
    <property type="match status" value="1"/>
</dbReference>
<dbReference type="PANTHER" id="PTHR30092:SF0">
    <property type="entry name" value="INNER MEMBRANE PROTEIN CRED"/>
    <property type="match status" value="1"/>
</dbReference>
<dbReference type="PANTHER" id="PTHR30092">
    <property type="entry name" value="INNER MEMBRANE PROTEIN CRED"/>
    <property type="match status" value="1"/>
</dbReference>
<feature type="transmembrane region" description="Helical" evidence="11">
    <location>
        <begin position="906"/>
        <end position="927"/>
    </location>
</feature>
<dbReference type="InterPro" id="IPR005467">
    <property type="entry name" value="His_kinase_dom"/>
</dbReference>
<dbReference type="InterPro" id="IPR004358">
    <property type="entry name" value="Sig_transdc_His_kin-like_C"/>
</dbReference>
<evidence type="ECO:0000256" key="11">
    <source>
        <dbReference type="SAM" id="Phobius"/>
    </source>
</evidence>
<keyword evidence="7 11" id="KW-0812">Transmembrane</keyword>
<evidence type="ECO:0000256" key="10">
    <source>
        <dbReference type="SAM" id="MobiDB-lite"/>
    </source>
</evidence>
<dbReference type="NCBIfam" id="NF008312">
    <property type="entry name" value="PRK11100.1"/>
    <property type="match status" value="1"/>
</dbReference>
<keyword evidence="9 11" id="KW-1133">Transmembrane helix</keyword>
<feature type="transmembrane region" description="Helical" evidence="11">
    <location>
        <begin position="878"/>
        <end position="899"/>
    </location>
</feature>
<dbReference type="InterPro" id="IPR036097">
    <property type="entry name" value="HisK_dim/P_sf"/>
</dbReference>
<dbReference type="Pfam" id="PF02518">
    <property type="entry name" value="HATPase_c"/>
    <property type="match status" value="1"/>
</dbReference>
<dbReference type="RefSeq" id="WP_135208259.1">
    <property type="nucleotide sequence ID" value="NZ_SPVF01000209.1"/>
</dbReference>
<dbReference type="Proteomes" id="UP000298438">
    <property type="component" value="Unassembled WGS sequence"/>
</dbReference>
<evidence type="ECO:0000313" key="15">
    <source>
        <dbReference type="Proteomes" id="UP000298438"/>
    </source>
</evidence>
<reference evidence="14 15" key="1">
    <citation type="submission" date="2019-03" db="EMBL/GenBank/DDBJ databases">
        <title>Draft Genome Sequence of Massilia arenosa sp. nov., a Novel Massilia Species Isolated from a Sandy-loam Maize Soil.</title>
        <authorList>
            <person name="Raths R."/>
            <person name="Peta V."/>
            <person name="Bucking H."/>
        </authorList>
    </citation>
    <scope>NUCLEOTIDE SEQUENCE [LARGE SCALE GENOMIC DNA]</scope>
    <source>
        <strain evidence="14 15">MC02</strain>
    </source>
</reference>
<protein>
    <recommendedName>
        <fullName evidence="3">histidine kinase</fullName>
        <ecNumber evidence="3">2.7.13.3</ecNumber>
    </recommendedName>
</protein>
<evidence type="ECO:0000256" key="1">
    <source>
        <dbReference type="ARBA" id="ARBA00000085"/>
    </source>
</evidence>
<evidence type="ECO:0000256" key="7">
    <source>
        <dbReference type="ARBA" id="ARBA00022692"/>
    </source>
</evidence>
<name>A0A4Y9S7S3_9BURK</name>
<feature type="transmembrane region" description="Helical" evidence="11">
    <location>
        <begin position="829"/>
        <end position="847"/>
    </location>
</feature>
<keyword evidence="6 14" id="KW-0808">Transferase</keyword>
<dbReference type="SUPFAM" id="SSF55874">
    <property type="entry name" value="ATPase domain of HSP90 chaperone/DNA topoisomerase II/histidine kinase"/>
    <property type="match status" value="1"/>
</dbReference>
<dbReference type="AlphaFoldDB" id="A0A4Y9S7S3"/>
<dbReference type="InterPro" id="IPR003661">
    <property type="entry name" value="HisK_dim/P_dom"/>
</dbReference>
<keyword evidence="8 14" id="KW-0418">Kinase</keyword>
<evidence type="ECO:0000256" key="8">
    <source>
        <dbReference type="ARBA" id="ARBA00022777"/>
    </source>
</evidence>
<feature type="compositionally biased region" description="Low complexity" evidence="10">
    <location>
        <begin position="470"/>
        <end position="489"/>
    </location>
</feature>
<dbReference type="Pfam" id="PF00512">
    <property type="entry name" value="HisKA"/>
    <property type="match status" value="1"/>
</dbReference>
<evidence type="ECO:0000256" key="5">
    <source>
        <dbReference type="ARBA" id="ARBA00022553"/>
    </source>
</evidence>
<proteinExistence type="predicted"/>
<comment type="subcellular location">
    <subcellularLocation>
        <location evidence="2">Cell membrane</location>
        <topology evidence="2">Multi-pass membrane protein</topology>
    </subcellularLocation>
</comment>
<dbReference type="GO" id="GO:0005886">
    <property type="term" value="C:plasma membrane"/>
    <property type="evidence" value="ECO:0007669"/>
    <property type="project" value="UniProtKB-SubCell"/>
</dbReference>
<comment type="catalytic activity">
    <reaction evidence="1">
        <text>ATP + protein L-histidine = ADP + protein N-phospho-L-histidine.</text>
        <dbReference type="EC" id="2.7.13.3"/>
    </reaction>
</comment>
<dbReference type="SUPFAM" id="SSF47384">
    <property type="entry name" value="Homodimeric domain of signal transducing histidine kinase"/>
    <property type="match status" value="1"/>
</dbReference>
<dbReference type="Gene3D" id="1.10.287.130">
    <property type="match status" value="1"/>
</dbReference>
<evidence type="ECO:0000256" key="6">
    <source>
        <dbReference type="ARBA" id="ARBA00022679"/>
    </source>
</evidence>
<dbReference type="InterPro" id="IPR010364">
    <property type="entry name" value="Uncharacterised_IM_CreD"/>
</dbReference>
<comment type="caution">
    <text evidence="14">The sequence shown here is derived from an EMBL/GenBank/DDBJ whole genome shotgun (WGS) entry which is preliminary data.</text>
</comment>
<evidence type="ECO:0000313" key="14">
    <source>
        <dbReference type="EMBL" id="TFW16541.1"/>
    </source>
</evidence>
<dbReference type="GO" id="GO:0000155">
    <property type="term" value="F:phosphorelay sensor kinase activity"/>
    <property type="evidence" value="ECO:0007669"/>
    <property type="project" value="InterPro"/>
</dbReference>
<feature type="transmembrane region" description="Helical" evidence="11">
    <location>
        <begin position="854"/>
        <end position="872"/>
    </location>
</feature>
<accession>A0A4Y9S7S3</accession>
<dbReference type="OrthoDB" id="9806130at2"/>
<dbReference type="SMART" id="SM00388">
    <property type="entry name" value="HisKA"/>
    <property type="match status" value="1"/>
</dbReference>
<evidence type="ECO:0000256" key="3">
    <source>
        <dbReference type="ARBA" id="ARBA00012438"/>
    </source>
</evidence>
<dbReference type="Pfam" id="PF06123">
    <property type="entry name" value="CreD"/>
    <property type="match status" value="1"/>
</dbReference>
<dbReference type="InterPro" id="IPR003660">
    <property type="entry name" value="HAMP_dom"/>
</dbReference>
<dbReference type="CDD" id="cd00082">
    <property type="entry name" value="HisKA"/>
    <property type="match status" value="1"/>
</dbReference>
<dbReference type="Gene3D" id="3.30.565.10">
    <property type="entry name" value="Histidine kinase-like ATPase, C-terminal domain"/>
    <property type="match status" value="1"/>
</dbReference>
<dbReference type="PROSITE" id="PS50885">
    <property type="entry name" value="HAMP"/>
    <property type="match status" value="1"/>
</dbReference>
<dbReference type="SMART" id="SM00387">
    <property type="entry name" value="HATPase_c"/>
    <property type="match status" value="1"/>
</dbReference>
<keyword evidence="4" id="KW-1003">Cell membrane</keyword>
<feature type="transmembrane region" description="Helical" evidence="11">
    <location>
        <begin position="7"/>
        <end position="27"/>
    </location>
</feature>
<dbReference type="Pfam" id="PF00672">
    <property type="entry name" value="HAMP"/>
    <property type="match status" value="1"/>
</dbReference>
<dbReference type="InterPro" id="IPR029151">
    <property type="entry name" value="Sensor-like_sf"/>
</dbReference>
<sequence>MKIGLRILLGYFLIVGLAGFFLLTVFVEEVKPGVRGTLEDTLADTANLLAVMVTDDVKRGIPNSELLARVQAYAGRRISARIGGSGKDKLDYRITITDARGIVTFDSAGTAIGADYSRWNDVYLTLRGKYGARSTRETPDDEASTVMHVAAPILDGQRIIGVLTVAKPIRTVQPFIERSQATILRVGMVLLTLSLAIGIAFALWLSLNLRKLTRYAADVQAGRKAELPTLGDDEIGLLGRTLDAMRHKLEGKEYAEELMHTLAHELKSPIAAIQGAAELMGEDMPDAERHRFLANILEQNGRQQQLIERMLELVRVEKQQRLAVVTEVDLPALLRQALDDAALRLAARRITVQADLHPAAVQGDALLLRQAVGNLLDNALDFAPPGSTLWLTCAQRAQRAVIELRDQGPGIPDFAMQRVFDRFYSLPRPDGARSTGLGLPFVREVCTLHSGEVTLANAEQGGAAARVDLPAAGAPPGAATGAAPGFTPASPAPHKPHPARTAPRDTAVPPPAGTPQETRMQKALFFKVCFIIAVMAGIGISLLIIGGTIGERERYHDEAVRSIAADSVEPQTVIGPVIVIPVSEDYDEKVEGRVERRTRTSYQLVYPTTLKINGAMDTDKRYRGLHQVLVFSGQYAFSGDFDLPSREEILAGYGKTQASIGNPFAVLHIADVRGIRNTPVLKLDTLSAEFEQGTQLDALPRGLHANLDGLDLARRAHQAFSFNLNLDGIESQSFVPVGKNNQVAVRSQWPHPQFTGRFLPAPRDRQITKNGFSATWNVSSLAADAQSQLRRIVNGPAAGKDAAAGVDSFAIALKEPVNIYTLAERAVKYGIMFVALTFAAFFLFEILKELRIHPVQYALVGLALAMFFLLLISLSEHIAFGMSYVLASGACIALITFYLRFVMGSWGRAAGFCAALTALYAALYGLLISENNALVLGSLLLFGVLAAVMIATRKVDWYQLGK</sequence>
<feature type="domain" description="Histidine kinase" evidence="12">
    <location>
        <begin position="261"/>
        <end position="473"/>
    </location>
</feature>
<dbReference type="EMBL" id="SPVF01000209">
    <property type="protein sequence ID" value="TFW16541.1"/>
    <property type="molecule type" value="Genomic_DNA"/>
</dbReference>
<dbReference type="EC" id="2.7.13.3" evidence="3"/>
<dbReference type="CDD" id="cd06225">
    <property type="entry name" value="HAMP"/>
    <property type="match status" value="1"/>
</dbReference>
<evidence type="ECO:0000259" key="13">
    <source>
        <dbReference type="PROSITE" id="PS50885"/>
    </source>
</evidence>
<feature type="domain" description="HAMP" evidence="13">
    <location>
        <begin position="203"/>
        <end position="254"/>
    </location>
</feature>
<evidence type="ECO:0000256" key="4">
    <source>
        <dbReference type="ARBA" id="ARBA00022475"/>
    </source>
</evidence>
<dbReference type="InterPro" id="IPR036890">
    <property type="entry name" value="HATPase_C_sf"/>
</dbReference>
<dbReference type="PRINTS" id="PR00344">
    <property type="entry name" value="BCTRLSENSOR"/>
</dbReference>